<feature type="domain" description="Fibrinogen C-terminal" evidence="2">
    <location>
        <begin position="51"/>
        <end position="266"/>
    </location>
</feature>
<dbReference type="InterPro" id="IPR050373">
    <property type="entry name" value="Fibrinogen_C-term_domain"/>
</dbReference>
<proteinExistence type="predicted"/>
<protein>
    <recommendedName>
        <fullName evidence="2">Fibrinogen C-terminal domain-containing protein</fullName>
    </recommendedName>
</protein>
<dbReference type="InterPro" id="IPR002181">
    <property type="entry name" value="Fibrinogen_a/b/g_C_dom"/>
</dbReference>
<dbReference type="CDD" id="cd00087">
    <property type="entry name" value="FReD"/>
    <property type="match status" value="1"/>
</dbReference>
<dbReference type="Gene3D" id="3.90.215.10">
    <property type="entry name" value="Gamma Fibrinogen, chain A, domain 1"/>
    <property type="match status" value="1"/>
</dbReference>
<dbReference type="Pfam" id="PF00147">
    <property type="entry name" value="Fibrinogen_C"/>
    <property type="match status" value="1"/>
</dbReference>
<accession>A0ABM1Y632</accession>
<evidence type="ECO:0000259" key="2">
    <source>
        <dbReference type="PROSITE" id="PS51406"/>
    </source>
</evidence>
<dbReference type="InterPro" id="IPR036056">
    <property type="entry name" value="Fibrinogen-like_C"/>
</dbReference>
<name>A0ABM1Y632_AEDAL</name>
<feature type="chain" id="PRO_5045117416" description="Fibrinogen C-terminal domain-containing protein" evidence="1">
    <location>
        <begin position="18"/>
        <end position="271"/>
    </location>
</feature>
<dbReference type="RefSeq" id="XP_019558100.3">
    <property type="nucleotide sequence ID" value="XM_019702555.3"/>
</dbReference>
<dbReference type="PANTHER" id="PTHR19143:SF327">
    <property type="entry name" value="FI21813P1-RELATED"/>
    <property type="match status" value="1"/>
</dbReference>
<dbReference type="InterPro" id="IPR014716">
    <property type="entry name" value="Fibrinogen_a/b/g_C_1"/>
</dbReference>
<evidence type="ECO:0000313" key="4">
    <source>
        <dbReference type="Proteomes" id="UP000069940"/>
    </source>
</evidence>
<evidence type="ECO:0000313" key="3">
    <source>
        <dbReference type="EnsemblMetazoa" id="AALFPA23_006096.P7875"/>
    </source>
</evidence>
<keyword evidence="1" id="KW-0732">Signal</keyword>
<reference evidence="4" key="1">
    <citation type="journal article" date="2015" name="Proc. Natl. Acad. Sci. U.S.A.">
        <title>Genome sequence of the Asian Tiger mosquito, Aedes albopictus, reveals insights into its biology, genetics, and evolution.</title>
        <authorList>
            <person name="Chen X.G."/>
            <person name="Jiang X."/>
            <person name="Gu J."/>
            <person name="Xu M."/>
            <person name="Wu Y."/>
            <person name="Deng Y."/>
            <person name="Zhang C."/>
            <person name="Bonizzoni M."/>
            <person name="Dermauw W."/>
            <person name="Vontas J."/>
            <person name="Armbruster P."/>
            <person name="Huang X."/>
            <person name="Yang Y."/>
            <person name="Zhang H."/>
            <person name="He W."/>
            <person name="Peng H."/>
            <person name="Liu Y."/>
            <person name="Wu K."/>
            <person name="Chen J."/>
            <person name="Lirakis M."/>
            <person name="Topalis P."/>
            <person name="Van Leeuwen T."/>
            <person name="Hall A.B."/>
            <person name="Jiang X."/>
            <person name="Thorpe C."/>
            <person name="Mueller R.L."/>
            <person name="Sun C."/>
            <person name="Waterhouse R.M."/>
            <person name="Yan G."/>
            <person name="Tu Z.J."/>
            <person name="Fang X."/>
            <person name="James A.A."/>
        </authorList>
    </citation>
    <scope>NUCLEOTIDE SEQUENCE [LARGE SCALE GENOMIC DNA]</scope>
    <source>
        <strain evidence="4">Foshan</strain>
    </source>
</reference>
<dbReference type="EnsemblMetazoa" id="AALFPA23_006096.R7875">
    <property type="protein sequence ID" value="AALFPA23_006096.P7875"/>
    <property type="gene ID" value="AALFPA23_006096"/>
</dbReference>
<feature type="signal peptide" evidence="1">
    <location>
        <begin position="1"/>
        <end position="17"/>
    </location>
</feature>
<evidence type="ECO:0000256" key="1">
    <source>
        <dbReference type="SAM" id="SignalP"/>
    </source>
</evidence>
<reference evidence="3" key="2">
    <citation type="submission" date="2025-05" db="UniProtKB">
        <authorList>
            <consortium name="EnsemblMetazoa"/>
        </authorList>
    </citation>
    <scope>IDENTIFICATION</scope>
    <source>
        <strain evidence="3">Foshan</strain>
    </source>
</reference>
<dbReference type="SUPFAM" id="SSF56496">
    <property type="entry name" value="Fibrinogen C-terminal domain-like"/>
    <property type="match status" value="1"/>
</dbReference>
<dbReference type="PANTHER" id="PTHR19143">
    <property type="entry name" value="FIBRINOGEN/TENASCIN/ANGIOPOEITIN"/>
    <property type="match status" value="1"/>
</dbReference>
<organism evidence="3 4">
    <name type="scientific">Aedes albopictus</name>
    <name type="common">Asian tiger mosquito</name>
    <name type="synonym">Stegomyia albopicta</name>
    <dbReference type="NCBI Taxonomy" id="7160"/>
    <lineage>
        <taxon>Eukaryota</taxon>
        <taxon>Metazoa</taxon>
        <taxon>Ecdysozoa</taxon>
        <taxon>Arthropoda</taxon>
        <taxon>Hexapoda</taxon>
        <taxon>Insecta</taxon>
        <taxon>Pterygota</taxon>
        <taxon>Neoptera</taxon>
        <taxon>Endopterygota</taxon>
        <taxon>Diptera</taxon>
        <taxon>Nematocera</taxon>
        <taxon>Culicoidea</taxon>
        <taxon>Culicidae</taxon>
        <taxon>Culicinae</taxon>
        <taxon>Aedini</taxon>
        <taxon>Aedes</taxon>
        <taxon>Stegomyia</taxon>
    </lineage>
</organism>
<dbReference type="SMART" id="SM00186">
    <property type="entry name" value="FBG"/>
    <property type="match status" value="1"/>
</dbReference>
<keyword evidence="4" id="KW-1185">Reference proteome</keyword>
<dbReference type="Proteomes" id="UP000069940">
    <property type="component" value="Unassembled WGS sequence"/>
</dbReference>
<dbReference type="GeneID" id="109426996"/>
<sequence>MALKAVICSVLIHAILAVAGKIADEGTYRDRNTSPDSINLSFDNLPKTANQNRRFIPQTCQNQSSGIQPVQPQFGYNEPYLVVCDQNYSGGGWTVIQNRFDGAVNFYRGWEAYENGFGDLFGEFWLGLKRIHELTYARHHELRIVLEDFDGNTVWARYSDFSVAGPEEKYKVKSLGKYTGTAGDSFQTVLNQYFSTLDADNDEVPDASCAVLYQSGWWHKNCHSSNLNGLYLPGPQQVYATMMCWKDFRGYYYGLKSSRMMIRVVDKTIVV</sequence>
<dbReference type="PROSITE" id="PS51406">
    <property type="entry name" value="FIBRINOGEN_C_2"/>
    <property type="match status" value="1"/>
</dbReference>